<organism evidence="11">
    <name type="scientific">Athetis lepigone</name>
    <name type="common">Moth</name>
    <name type="synonym">Proxenus lepigone</name>
    <dbReference type="NCBI Taxonomy" id="1223490"/>
    <lineage>
        <taxon>Eukaryota</taxon>
        <taxon>Metazoa</taxon>
        <taxon>Ecdysozoa</taxon>
        <taxon>Arthropoda</taxon>
        <taxon>Hexapoda</taxon>
        <taxon>Insecta</taxon>
        <taxon>Pterygota</taxon>
        <taxon>Neoptera</taxon>
        <taxon>Endopterygota</taxon>
        <taxon>Lepidoptera</taxon>
        <taxon>Glossata</taxon>
        <taxon>Ditrysia</taxon>
        <taxon>Noctuoidea</taxon>
        <taxon>Noctuidae</taxon>
        <taxon>Noctuinae</taxon>
        <taxon>Athetis</taxon>
    </lineage>
</organism>
<evidence type="ECO:0000256" key="1">
    <source>
        <dbReference type="ARBA" id="ARBA00004651"/>
    </source>
</evidence>
<protein>
    <recommendedName>
        <fullName evidence="10">Odorant receptor</fullName>
    </recommendedName>
</protein>
<feature type="transmembrane region" description="Helical" evidence="10">
    <location>
        <begin position="297"/>
        <end position="316"/>
    </location>
</feature>
<proteinExistence type="evidence at transcript level"/>
<keyword evidence="2" id="KW-1003">Cell membrane</keyword>
<dbReference type="PANTHER" id="PTHR21137">
    <property type="entry name" value="ODORANT RECEPTOR"/>
    <property type="match status" value="1"/>
</dbReference>
<keyword evidence="6 10" id="KW-1133">Transmembrane helix</keyword>
<comment type="caution">
    <text evidence="10">Lacks conserved residue(s) required for the propagation of feature annotation.</text>
</comment>
<dbReference type="EMBL" id="KT588131">
    <property type="protein sequence ID" value="AOE48041.1"/>
    <property type="molecule type" value="mRNA"/>
</dbReference>
<dbReference type="GO" id="GO:0005549">
    <property type="term" value="F:odorant binding"/>
    <property type="evidence" value="ECO:0007669"/>
    <property type="project" value="InterPro"/>
</dbReference>
<sequence length="390" mass="45036">MTDGICDWLKNFRQRFKQCSCVNLVWLINFFPTLAGFPLLSKKFSFSFWIVHTILFFYVYILGTVVYQMYFAEDFVDSINSFFNISVFVLIANDSCWLIYKRNNFNDLLKLVKKNDDMIIETGRFLDIHQKLLKSIKIIVIMCYMFHLVNDVIIFIPTRTIGMDDFSVVSCVGLEPISASPNREACMVILALQELTAIVAVCSYDVALLFLFSHTTAVFQILHEDMSGFCNITKTCHKSEEAYCKIKDRLNNIMFRHALALHTVRKVEAIYSVTIGVAFGLDAISLCLFFVLPLDVVLNFAPLIYHSLFIFFLYCFQGQRLTTASEKFETAVYCCGWEKLRVTERRQVLLMLKQAQVPVIVFAARVIPMRIHTFANTMQAIYKLVTIFKV</sequence>
<evidence type="ECO:0000256" key="6">
    <source>
        <dbReference type="ARBA" id="ARBA00022989"/>
    </source>
</evidence>
<dbReference type="GO" id="GO:0005886">
    <property type="term" value="C:plasma membrane"/>
    <property type="evidence" value="ECO:0007669"/>
    <property type="project" value="UniProtKB-SubCell"/>
</dbReference>
<evidence type="ECO:0000256" key="8">
    <source>
        <dbReference type="ARBA" id="ARBA00023170"/>
    </source>
</evidence>
<feature type="transmembrane region" description="Helical" evidence="10">
    <location>
        <begin position="136"/>
        <end position="156"/>
    </location>
</feature>
<dbReference type="GO" id="GO:0007165">
    <property type="term" value="P:signal transduction"/>
    <property type="evidence" value="ECO:0007669"/>
    <property type="project" value="UniProtKB-KW"/>
</dbReference>
<evidence type="ECO:0000256" key="4">
    <source>
        <dbReference type="ARBA" id="ARBA00022692"/>
    </source>
</evidence>
<feature type="transmembrane region" description="Helical" evidence="10">
    <location>
        <begin position="21"/>
        <end position="40"/>
    </location>
</feature>
<keyword evidence="5 10" id="KW-0552">Olfaction</keyword>
<keyword evidence="4 10" id="KW-0812">Transmembrane</keyword>
<dbReference type="InterPro" id="IPR004117">
    <property type="entry name" value="7tm6_olfct_rcpt"/>
</dbReference>
<reference evidence="11" key="1">
    <citation type="journal article" date="2016" name="J. Asia-Pac. Entomol.">
        <title>Molecular identification and sex distribution of two chemosensory receptor families in Athetis lepigone by antennal transcriptome analysis.</title>
        <authorList>
            <person name="Zhang Y.-N."/>
            <person name="Ma J.-F."/>
            <person name="Sun L."/>
            <person name="Dong Z.-P."/>
            <person name="Li Z.-Q."/>
            <person name="Zhu X.-Y."/>
            <person name="Wang Y."/>
            <person name="Wang L."/>
            <person name="Deng D.-G."/>
            <person name="Li J.-B."/>
        </authorList>
    </citation>
    <scope>NUCLEOTIDE SEQUENCE</scope>
</reference>
<dbReference type="PANTHER" id="PTHR21137:SF35">
    <property type="entry name" value="ODORANT RECEPTOR 19A-RELATED"/>
    <property type="match status" value="1"/>
</dbReference>
<dbReference type="AlphaFoldDB" id="A0A1B3B746"/>
<keyword evidence="7 10" id="KW-0472">Membrane</keyword>
<evidence type="ECO:0000256" key="2">
    <source>
        <dbReference type="ARBA" id="ARBA00022475"/>
    </source>
</evidence>
<comment type="subcellular location">
    <subcellularLocation>
        <location evidence="1 10">Cell membrane</location>
        <topology evidence="1 10">Multi-pass membrane protein</topology>
    </subcellularLocation>
</comment>
<evidence type="ECO:0000256" key="7">
    <source>
        <dbReference type="ARBA" id="ARBA00023136"/>
    </source>
</evidence>
<feature type="transmembrane region" description="Helical" evidence="10">
    <location>
        <begin position="82"/>
        <end position="100"/>
    </location>
</feature>
<evidence type="ECO:0000256" key="10">
    <source>
        <dbReference type="RuleBase" id="RU351113"/>
    </source>
</evidence>
<feature type="transmembrane region" description="Helical" evidence="10">
    <location>
        <begin position="269"/>
        <end position="291"/>
    </location>
</feature>
<accession>A0A1B3B746</accession>
<keyword evidence="9 10" id="KW-0807">Transducer</keyword>
<dbReference type="Pfam" id="PF02949">
    <property type="entry name" value="7tm_6"/>
    <property type="match status" value="1"/>
</dbReference>
<evidence type="ECO:0000256" key="3">
    <source>
        <dbReference type="ARBA" id="ARBA00022606"/>
    </source>
</evidence>
<dbReference type="GO" id="GO:0004984">
    <property type="term" value="F:olfactory receptor activity"/>
    <property type="evidence" value="ECO:0007669"/>
    <property type="project" value="InterPro"/>
</dbReference>
<feature type="transmembrane region" description="Helical" evidence="10">
    <location>
        <begin position="46"/>
        <end position="70"/>
    </location>
</feature>
<name>A0A1B3B746_ATHLE</name>
<evidence type="ECO:0000256" key="9">
    <source>
        <dbReference type="ARBA" id="ARBA00023224"/>
    </source>
</evidence>
<keyword evidence="3 10" id="KW-0716">Sensory transduction</keyword>
<evidence type="ECO:0000313" key="11">
    <source>
        <dbReference type="EMBL" id="AOE48041.1"/>
    </source>
</evidence>
<keyword evidence="8 10" id="KW-0675">Receptor</keyword>
<comment type="similarity">
    <text evidence="10">Belongs to the insect chemoreceptor superfamily. Heteromeric odorant receptor channel (TC 1.A.69) family.</text>
</comment>
<evidence type="ECO:0000256" key="5">
    <source>
        <dbReference type="ARBA" id="ARBA00022725"/>
    </source>
</evidence>